<evidence type="ECO:0000313" key="1">
    <source>
        <dbReference type="EMBL" id="KAK1864554.1"/>
    </source>
</evidence>
<protein>
    <submittedName>
        <fullName evidence="1">Uncharacterized protein</fullName>
    </submittedName>
</protein>
<gene>
    <name evidence="1" type="ORF">I4F81_007100</name>
</gene>
<name>A0ACC3C354_PYRYE</name>
<reference evidence="1" key="1">
    <citation type="submission" date="2019-11" db="EMBL/GenBank/DDBJ databases">
        <title>Nori genome reveals adaptations in red seaweeds to the harsh intertidal environment.</title>
        <authorList>
            <person name="Wang D."/>
            <person name="Mao Y."/>
        </authorList>
    </citation>
    <scope>NUCLEOTIDE SEQUENCE</scope>
    <source>
        <tissue evidence="1">Gametophyte</tissue>
    </source>
</reference>
<accession>A0ACC3C354</accession>
<evidence type="ECO:0000313" key="2">
    <source>
        <dbReference type="Proteomes" id="UP000798662"/>
    </source>
</evidence>
<organism evidence="1 2">
    <name type="scientific">Pyropia yezoensis</name>
    <name type="common">Susabi-nori</name>
    <name type="synonym">Porphyra yezoensis</name>
    <dbReference type="NCBI Taxonomy" id="2788"/>
    <lineage>
        <taxon>Eukaryota</taxon>
        <taxon>Rhodophyta</taxon>
        <taxon>Bangiophyceae</taxon>
        <taxon>Bangiales</taxon>
        <taxon>Bangiaceae</taxon>
        <taxon>Pyropia</taxon>
    </lineage>
</organism>
<keyword evidence="2" id="KW-1185">Reference proteome</keyword>
<comment type="caution">
    <text evidence="1">The sequence shown here is derived from an EMBL/GenBank/DDBJ whole genome shotgun (WGS) entry which is preliminary data.</text>
</comment>
<sequence>MAFVPAAPALPCRRRGVAHRGRPRPTARPATRRVGSASWRAAAAPPPSSAPPPSPAPASSGERKAQLLQALKAVIDPDLGKDIVTLGFVQAISITRAAAGSGGDAPVGSYDVAFNVELTTPACPVKAQFQADCEALAKSLPWVASATVTMTAQAPKAVSQSKTGALDRVGAIIAVASCKGGVGKSTTAVNLAFSLAAAGASVGLMDADIYGPSLPTMVKPDSPQVEFVDGGIKPLTCRGVRLMSFGYVNESSAIMRGPMVANMLTQLLTTTQWGELDYLVLDLPPGTGDIQLTLSQVVSMTAAVHVTTPQLLSFVDVVKGLDMFAKLNVPSVAVVENMAYFTAPDTGVRHELFGRGHRHRLTTAFGIATSVAVPIDPSLCERSDAGVPYVVAFPESETAAIYAELAGSVVREVAKVQHGGLQTPVITYDKETNELVIVVGEDADTSLSTDGAAPASAGGGKRVEQRLWPATLRRQCRCAKCIDEWTGDQVLRPEDVSETIKPVEMAPVGNYALQVSWTDGHQSIFPYARFVTAWQGARSNGKLVAAEHATAPAGAR</sequence>
<proteinExistence type="predicted"/>
<dbReference type="Proteomes" id="UP000798662">
    <property type="component" value="Chromosome 2"/>
</dbReference>
<dbReference type="EMBL" id="CM020619">
    <property type="protein sequence ID" value="KAK1864554.1"/>
    <property type="molecule type" value="Genomic_DNA"/>
</dbReference>